<dbReference type="Pfam" id="PF01726">
    <property type="entry name" value="LexA_DNA_bind"/>
    <property type="match status" value="1"/>
</dbReference>
<dbReference type="HAMAP" id="MF_00015">
    <property type="entry name" value="LexA"/>
    <property type="match status" value="1"/>
</dbReference>
<evidence type="ECO:0000256" key="4">
    <source>
        <dbReference type="ARBA" id="ARBA00022763"/>
    </source>
</evidence>
<evidence type="ECO:0000256" key="5">
    <source>
        <dbReference type="ARBA" id="ARBA00022801"/>
    </source>
</evidence>
<dbReference type="InterPro" id="IPR050077">
    <property type="entry name" value="LexA_repressor"/>
</dbReference>
<keyword evidence="3 12" id="KW-0235">DNA replication</keyword>
<sequence length="234" mass="26109">MKRHFYLACCTNVQYNWVIMKTMDRVLRTLNEWISECGAPPTLRELAQALGFRSTNSVRYHLRRLERAGLVRRHPGMARGFVPVAPSVIPPPLEGDQILELPILGRVAAGTPISAEENREGSIVLDPQWRKRGAAYALIIKGNSMRDAGIYEGDLALVRPQCRADHGSLIVALLDGEATVKRLELRGNQIRLCPSHPDYEPIPVSRDSRFSILGKVVGIIRQYPERAVEGLVPS</sequence>
<dbReference type="NCBIfam" id="TIGR00498">
    <property type="entry name" value="lexA"/>
    <property type="match status" value="1"/>
</dbReference>
<dbReference type="FunFam" id="2.10.109.10:FF:000001">
    <property type="entry name" value="LexA repressor"/>
    <property type="match status" value="1"/>
</dbReference>
<comment type="similarity">
    <text evidence="1 12 13">Belongs to the peptidase S24 family.</text>
</comment>
<dbReference type="InterPro" id="IPR011991">
    <property type="entry name" value="ArsR-like_HTH"/>
</dbReference>
<dbReference type="InterPro" id="IPR006197">
    <property type="entry name" value="Peptidase_S24_LexA"/>
</dbReference>
<dbReference type="SUPFAM" id="SSF46785">
    <property type="entry name" value="Winged helix' DNA-binding domain"/>
    <property type="match status" value="1"/>
</dbReference>
<comment type="catalytic activity">
    <reaction evidence="12">
        <text>Hydrolysis of Ala-|-Gly bond in repressor LexA.</text>
        <dbReference type="EC" id="3.4.21.88"/>
    </reaction>
</comment>
<evidence type="ECO:0000256" key="9">
    <source>
        <dbReference type="ARBA" id="ARBA00023163"/>
    </source>
</evidence>
<dbReference type="GO" id="GO:0004252">
    <property type="term" value="F:serine-type endopeptidase activity"/>
    <property type="evidence" value="ECO:0007669"/>
    <property type="project" value="UniProtKB-UniRule"/>
</dbReference>
<comment type="function">
    <text evidence="12">Represses a number of genes involved in the response to DNA damage (SOS response), including recA and lexA. In the presence of single-stranded DNA, RecA interacts with LexA causing an autocatalytic cleavage which disrupts the DNA-binding part of LexA, leading to derepression of the SOS regulon and eventually DNA repair.</text>
</comment>
<evidence type="ECO:0000256" key="12">
    <source>
        <dbReference type="HAMAP-Rule" id="MF_00015"/>
    </source>
</evidence>
<dbReference type="AlphaFoldDB" id="A0A948WCK0"/>
<reference evidence="16" key="1">
    <citation type="submission" date="2021-05" db="EMBL/GenBank/DDBJ databases">
        <title>Energy efficiency and biological interactions define the core microbiome of deep oligotrophic groundwater.</title>
        <authorList>
            <person name="Mehrshad M."/>
            <person name="Lopez-Fernandez M."/>
            <person name="Bell E."/>
            <person name="Bernier-Latmani R."/>
            <person name="Bertilsson S."/>
            <person name="Dopson M."/>
        </authorList>
    </citation>
    <scope>NUCLEOTIDE SEQUENCE</scope>
    <source>
        <strain evidence="16">Modern_marine.mb.64</strain>
    </source>
</reference>
<dbReference type="Gene3D" id="2.10.109.10">
    <property type="entry name" value="Umud Fragment, subunit A"/>
    <property type="match status" value="1"/>
</dbReference>
<evidence type="ECO:0000313" key="17">
    <source>
        <dbReference type="Proteomes" id="UP000777784"/>
    </source>
</evidence>
<dbReference type="SUPFAM" id="SSF51306">
    <property type="entry name" value="LexA/Signal peptidase"/>
    <property type="match status" value="1"/>
</dbReference>
<feature type="active site" description="For autocatalytic cleavage activity" evidence="12">
    <location>
        <position position="181"/>
    </location>
</feature>
<keyword evidence="6 12" id="KW-0068">Autocatalytic cleavage</keyword>
<feature type="domain" description="Peptidase S24/S26A/S26B/S26C" evidence="14">
    <location>
        <begin position="102"/>
        <end position="217"/>
    </location>
</feature>
<evidence type="ECO:0000256" key="13">
    <source>
        <dbReference type="RuleBase" id="RU003991"/>
    </source>
</evidence>
<keyword evidence="7 12" id="KW-0805">Transcription regulation</keyword>
<evidence type="ECO:0000256" key="8">
    <source>
        <dbReference type="ARBA" id="ARBA00023125"/>
    </source>
</evidence>
<evidence type="ECO:0000256" key="3">
    <source>
        <dbReference type="ARBA" id="ARBA00022705"/>
    </source>
</evidence>
<dbReference type="InterPro" id="IPR006199">
    <property type="entry name" value="LexA_DNA-bd_dom"/>
</dbReference>
<evidence type="ECO:0000313" key="16">
    <source>
        <dbReference type="EMBL" id="MBU2690998.1"/>
    </source>
</evidence>
<organism evidence="16 17">
    <name type="scientific">Eiseniibacteriota bacterium</name>
    <dbReference type="NCBI Taxonomy" id="2212470"/>
    <lineage>
        <taxon>Bacteria</taxon>
        <taxon>Candidatus Eiseniibacteriota</taxon>
    </lineage>
</organism>
<dbReference type="Gene3D" id="1.10.10.10">
    <property type="entry name" value="Winged helix-like DNA-binding domain superfamily/Winged helix DNA-binding domain"/>
    <property type="match status" value="1"/>
</dbReference>
<feature type="active site" description="For autocatalytic cleavage activity" evidence="12">
    <location>
        <position position="144"/>
    </location>
</feature>
<evidence type="ECO:0000259" key="14">
    <source>
        <dbReference type="Pfam" id="PF00717"/>
    </source>
</evidence>
<gene>
    <name evidence="12 16" type="primary">lexA</name>
    <name evidence="16" type="ORF">KJ970_08715</name>
</gene>
<dbReference type="EMBL" id="JAHJDP010000042">
    <property type="protein sequence ID" value="MBU2690998.1"/>
    <property type="molecule type" value="Genomic_DNA"/>
</dbReference>
<keyword evidence="4 12" id="KW-0227">DNA damage</keyword>
<protein>
    <recommendedName>
        <fullName evidence="12">LexA repressor</fullName>
        <ecNumber evidence="12">3.4.21.88</ecNumber>
    </recommendedName>
</protein>
<evidence type="ECO:0000256" key="2">
    <source>
        <dbReference type="ARBA" id="ARBA00022491"/>
    </source>
</evidence>
<evidence type="ECO:0000256" key="10">
    <source>
        <dbReference type="ARBA" id="ARBA00023204"/>
    </source>
</evidence>
<keyword evidence="11 12" id="KW-0742">SOS response</keyword>
<evidence type="ECO:0000256" key="6">
    <source>
        <dbReference type="ARBA" id="ARBA00022813"/>
    </source>
</evidence>
<dbReference type="InterPro" id="IPR039418">
    <property type="entry name" value="LexA-like"/>
</dbReference>
<dbReference type="InterPro" id="IPR036388">
    <property type="entry name" value="WH-like_DNA-bd_sf"/>
</dbReference>
<accession>A0A948WCK0</accession>
<feature type="site" description="Cleavage; by autolysis" evidence="12">
    <location>
        <begin position="109"/>
        <end position="110"/>
    </location>
</feature>
<dbReference type="InterPro" id="IPR036390">
    <property type="entry name" value="WH_DNA-bd_sf"/>
</dbReference>
<comment type="subunit">
    <text evidence="12">Homodimer.</text>
</comment>
<feature type="DNA-binding region" description="H-T-H motif" evidence="12">
    <location>
        <begin position="43"/>
        <end position="63"/>
    </location>
</feature>
<dbReference type="CDD" id="cd06529">
    <property type="entry name" value="S24_LexA-like"/>
    <property type="match status" value="1"/>
</dbReference>
<dbReference type="GO" id="GO:0045892">
    <property type="term" value="P:negative regulation of DNA-templated transcription"/>
    <property type="evidence" value="ECO:0007669"/>
    <property type="project" value="UniProtKB-UniRule"/>
</dbReference>
<dbReference type="GO" id="GO:0009432">
    <property type="term" value="P:SOS response"/>
    <property type="evidence" value="ECO:0007669"/>
    <property type="project" value="UniProtKB-UniRule"/>
</dbReference>
<comment type="caution">
    <text evidence="16">The sequence shown here is derived from an EMBL/GenBank/DDBJ whole genome shotgun (WGS) entry which is preliminary data.</text>
</comment>
<feature type="domain" description="LexA repressor DNA-binding" evidence="15">
    <location>
        <begin position="25"/>
        <end position="80"/>
    </location>
</feature>
<evidence type="ECO:0000256" key="1">
    <source>
        <dbReference type="ARBA" id="ARBA00007484"/>
    </source>
</evidence>
<keyword evidence="5 12" id="KW-0378">Hydrolase</keyword>
<keyword evidence="8 12" id="KW-0238">DNA-binding</keyword>
<dbReference type="PANTHER" id="PTHR33516">
    <property type="entry name" value="LEXA REPRESSOR"/>
    <property type="match status" value="1"/>
</dbReference>
<evidence type="ECO:0000259" key="15">
    <source>
        <dbReference type="Pfam" id="PF01726"/>
    </source>
</evidence>
<keyword evidence="2 12" id="KW-0678">Repressor</keyword>
<keyword evidence="9 12" id="KW-0804">Transcription</keyword>
<dbReference type="GO" id="GO:0003677">
    <property type="term" value="F:DNA binding"/>
    <property type="evidence" value="ECO:0007669"/>
    <property type="project" value="UniProtKB-UniRule"/>
</dbReference>
<dbReference type="Pfam" id="PF00717">
    <property type="entry name" value="Peptidase_S24"/>
    <property type="match status" value="1"/>
</dbReference>
<name>A0A948WCK0_UNCEI</name>
<dbReference type="GO" id="GO:0006260">
    <property type="term" value="P:DNA replication"/>
    <property type="evidence" value="ECO:0007669"/>
    <property type="project" value="UniProtKB-UniRule"/>
</dbReference>
<dbReference type="InterPro" id="IPR036286">
    <property type="entry name" value="LexA/Signal_pep-like_sf"/>
</dbReference>
<dbReference type="Proteomes" id="UP000777784">
    <property type="component" value="Unassembled WGS sequence"/>
</dbReference>
<dbReference type="CDD" id="cd00090">
    <property type="entry name" value="HTH_ARSR"/>
    <property type="match status" value="1"/>
</dbReference>
<evidence type="ECO:0000256" key="7">
    <source>
        <dbReference type="ARBA" id="ARBA00023015"/>
    </source>
</evidence>
<dbReference type="PANTHER" id="PTHR33516:SF2">
    <property type="entry name" value="LEXA REPRESSOR-RELATED"/>
    <property type="match status" value="1"/>
</dbReference>
<proteinExistence type="inferred from homology"/>
<dbReference type="PRINTS" id="PR00726">
    <property type="entry name" value="LEXASERPTASE"/>
</dbReference>
<dbReference type="InterPro" id="IPR015927">
    <property type="entry name" value="Peptidase_S24_S26A/B/C"/>
</dbReference>
<dbReference type="EC" id="3.4.21.88" evidence="12"/>
<evidence type="ECO:0000256" key="11">
    <source>
        <dbReference type="ARBA" id="ARBA00023236"/>
    </source>
</evidence>
<dbReference type="InterPro" id="IPR006200">
    <property type="entry name" value="LexA"/>
</dbReference>
<dbReference type="GO" id="GO:0006281">
    <property type="term" value="P:DNA repair"/>
    <property type="evidence" value="ECO:0007669"/>
    <property type="project" value="UniProtKB-UniRule"/>
</dbReference>
<keyword evidence="10 12" id="KW-0234">DNA repair</keyword>
<dbReference type="GO" id="GO:0006508">
    <property type="term" value="P:proteolysis"/>
    <property type="evidence" value="ECO:0007669"/>
    <property type="project" value="InterPro"/>
</dbReference>